<protein>
    <recommendedName>
        <fullName evidence="4">GcrA cell cycle regulator</fullName>
    </recommendedName>
</protein>
<gene>
    <name evidence="2" type="ORF">OEG84_25190</name>
</gene>
<organism evidence="2 3">
    <name type="scientific">Hoeflea algicola</name>
    <dbReference type="NCBI Taxonomy" id="2983763"/>
    <lineage>
        <taxon>Bacteria</taxon>
        <taxon>Pseudomonadati</taxon>
        <taxon>Pseudomonadota</taxon>
        <taxon>Alphaproteobacteria</taxon>
        <taxon>Hyphomicrobiales</taxon>
        <taxon>Rhizobiaceae</taxon>
        <taxon>Hoeflea</taxon>
    </lineage>
</organism>
<name>A0ABT3ZI19_9HYPH</name>
<dbReference type="Pfam" id="PF07750">
    <property type="entry name" value="GcrA"/>
    <property type="match status" value="1"/>
</dbReference>
<dbReference type="RefSeq" id="WP_267656649.1">
    <property type="nucleotide sequence ID" value="NZ_JAOVZR010000004.1"/>
</dbReference>
<feature type="region of interest" description="Disordered" evidence="1">
    <location>
        <begin position="60"/>
        <end position="80"/>
    </location>
</feature>
<evidence type="ECO:0000313" key="3">
    <source>
        <dbReference type="Proteomes" id="UP001073227"/>
    </source>
</evidence>
<feature type="region of interest" description="Disordered" evidence="1">
    <location>
        <begin position="92"/>
        <end position="111"/>
    </location>
</feature>
<accession>A0ABT3ZI19</accession>
<dbReference type="Proteomes" id="UP001073227">
    <property type="component" value="Unassembled WGS sequence"/>
</dbReference>
<proteinExistence type="predicted"/>
<dbReference type="InterPro" id="IPR011681">
    <property type="entry name" value="GcrA"/>
</dbReference>
<evidence type="ECO:0000313" key="2">
    <source>
        <dbReference type="EMBL" id="MCY0150904.1"/>
    </source>
</evidence>
<keyword evidence="3" id="KW-1185">Reference proteome</keyword>
<dbReference type="EMBL" id="JAOVZR010000004">
    <property type="protein sequence ID" value="MCY0150904.1"/>
    <property type="molecule type" value="Genomic_DNA"/>
</dbReference>
<reference evidence="2" key="1">
    <citation type="submission" date="2022-10" db="EMBL/GenBank/DDBJ databases">
        <title>Hoeflea sp. G2-23, isolated from marine algae.</title>
        <authorList>
            <person name="Kristyanto S."/>
            <person name="Kim J.M."/>
            <person name="Jeon C.O."/>
        </authorList>
    </citation>
    <scope>NUCLEOTIDE SEQUENCE</scope>
    <source>
        <strain evidence="2">G2-23</strain>
    </source>
</reference>
<evidence type="ECO:0000256" key="1">
    <source>
        <dbReference type="SAM" id="MobiDB-lite"/>
    </source>
</evidence>
<sequence length="165" mass="18440">MTIHKDWRIMDPAEKVAAIKKVYEPGYSSSQIASLIPGAVRNGIISLYHRKPDEFKDCPLLPRQGGNGQRKMRTAKPRAPRIVRTSTIRAALAPRRKHSEPKPPKISEPPIARPDMLMVTLMDLGRGMCKWPAEGSGANARFCGCDVQEPGKPYCEFHHRISVQS</sequence>
<evidence type="ECO:0008006" key="4">
    <source>
        <dbReference type="Google" id="ProtNLM"/>
    </source>
</evidence>
<feature type="compositionally biased region" description="Basic residues" evidence="1">
    <location>
        <begin position="70"/>
        <end position="80"/>
    </location>
</feature>
<comment type="caution">
    <text evidence="2">The sequence shown here is derived from an EMBL/GenBank/DDBJ whole genome shotgun (WGS) entry which is preliminary data.</text>
</comment>